<dbReference type="OrthoDB" id="2392281at2759"/>
<name>A0A9N8W1Q9_9GLOM</name>
<keyword evidence="2" id="KW-0472">Membrane</keyword>
<feature type="transmembrane region" description="Helical" evidence="2">
    <location>
        <begin position="170"/>
        <end position="192"/>
    </location>
</feature>
<feature type="transmembrane region" description="Helical" evidence="2">
    <location>
        <begin position="61"/>
        <end position="84"/>
    </location>
</feature>
<evidence type="ECO:0000256" key="2">
    <source>
        <dbReference type="SAM" id="Phobius"/>
    </source>
</evidence>
<feature type="transmembrane region" description="Helical" evidence="2">
    <location>
        <begin position="247"/>
        <end position="264"/>
    </location>
</feature>
<evidence type="ECO:0000256" key="1">
    <source>
        <dbReference type="SAM" id="MobiDB-lite"/>
    </source>
</evidence>
<evidence type="ECO:0000313" key="3">
    <source>
        <dbReference type="EMBL" id="CAG8468013.1"/>
    </source>
</evidence>
<organism evidence="3 4">
    <name type="scientific">Dentiscutata erythropus</name>
    <dbReference type="NCBI Taxonomy" id="1348616"/>
    <lineage>
        <taxon>Eukaryota</taxon>
        <taxon>Fungi</taxon>
        <taxon>Fungi incertae sedis</taxon>
        <taxon>Mucoromycota</taxon>
        <taxon>Glomeromycotina</taxon>
        <taxon>Glomeromycetes</taxon>
        <taxon>Diversisporales</taxon>
        <taxon>Gigasporaceae</taxon>
        <taxon>Dentiscutata</taxon>
    </lineage>
</organism>
<dbReference type="AlphaFoldDB" id="A0A9N8W1Q9"/>
<gene>
    <name evidence="3" type="ORF">DERYTH_LOCUS1322</name>
</gene>
<feature type="compositionally biased region" description="Polar residues" evidence="1">
    <location>
        <begin position="1"/>
        <end position="13"/>
    </location>
</feature>
<dbReference type="Proteomes" id="UP000789405">
    <property type="component" value="Unassembled WGS sequence"/>
</dbReference>
<feature type="region of interest" description="Disordered" evidence="1">
    <location>
        <begin position="1"/>
        <end position="21"/>
    </location>
</feature>
<feature type="transmembrane region" description="Helical" evidence="2">
    <location>
        <begin position="96"/>
        <end position="116"/>
    </location>
</feature>
<comment type="caution">
    <text evidence="3">The sequence shown here is derived from an EMBL/GenBank/DDBJ whole genome shotgun (WGS) entry which is preliminary data.</text>
</comment>
<dbReference type="EMBL" id="CAJVPY010000360">
    <property type="protein sequence ID" value="CAG8468013.1"/>
    <property type="molecule type" value="Genomic_DNA"/>
</dbReference>
<reference evidence="3" key="1">
    <citation type="submission" date="2021-06" db="EMBL/GenBank/DDBJ databases">
        <authorList>
            <person name="Kallberg Y."/>
            <person name="Tangrot J."/>
            <person name="Rosling A."/>
        </authorList>
    </citation>
    <scope>NUCLEOTIDE SEQUENCE</scope>
    <source>
        <strain evidence="3">MA453B</strain>
    </source>
</reference>
<keyword evidence="2" id="KW-0812">Transmembrane</keyword>
<keyword evidence="4" id="KW-1185">Reference proteome</keyword>
<sequence>MTTVATTEITNDNGKIGEGSSDMKEKVDNETSFDIEKREAQVALMTLRSNYARTLKLKERVWKLVLFLISLSLLCMIIGSVLIFLKEHIVNLNSVVSLSVSAGGFLISGGGVIAAFRSLLTSNSNSHSGIEKGDKIPDIDLAESSILIVQSKLIDKVYNMIKELKEKSQGLISLEMVECFWLFAGCVFLFGIAGYEFLNFATRNSNGIVLDIALIIIGLVGLAFCLSVGLVLQFAKQRFSKKHQKSLLFYFICPFVWFFSLISISEEYELDLKDIRFPRTEEEKVLYLLYGIMYNDNAINPYHDN</sequence>
<keyword evidence="2" id="KW-1133">Transmembrane helix</keyword>
<feature type="transmembrane region" description="Helical" evidence="2">
    <location>
        <begin position="212"/>
        <end position="235"/>
    </location>
</feature>
<protein>
    <submittedName>
        <fullName evidence="3">24180_t:CDS:1</fullName>
    </submittedName>
</protein>
<proteinExistence type="predicted"/>
<accession>A0A9N8W1Q9</accession>
<evidence type="ECO:0000313" key="4">
    <source>
        <dbReference type="Proteomes" id="UP000789405"/>
    </source>
</evidence>